<reference evidence="8 9" key="1">
    <citation type="journal article" date="2019" name="Int. J. Syst. Evol. Microbiol.">
        <title>The Global Catalogue of Microorganisms (GCM) 10K type strain sequencing project: providing services to taxonomists for standard genome sequencing and annotation.</title>
        <authorList>
            <consortium name="The Broad Institute Genomics Platform"/>
            <consortium name="The Broad Institute Genome Sequencing Center for Infectious Disease"/>
            <person name="Wu L."/>
            <person name="Ma J."/>
        </authorList>
    </citation>
    <scope>NUCLEOTIDE SEQUENCE [LARGE SCALE GENOMIC DNA]</scope>
    <source>
        <strain evidence="8 9">JCM 12140</strain>
    </source>
</reference>
<evidence type="ECO:0000259" key="7">
    <source>
        <dbReference type="PROSITE" id="PS51764"/>
    </source>
</evidence>
<feature type="active site" description="Nucleophile" evidence="4">
    <location>
        <position position="426"/>
    </location>
</feature>
<dbReference type="InterPro" id="IPR017853">
    <property type="entry name" value="GH"/>
</dbReference>
<keyword evidence="9" id="KW-1185">Reference proteome</keyword>
<dbReference type="SUPFAM" id="SSF51445">
    <property type="entry name" value="(Trans)glycosidases"/>
    <property type="match status" value="1"/>
</dbReference>
<keyword evidence="2 4" id="KW-0378">Hydrolase</keyword>
<dbReference type="InterPro" id="IPR022790">
    <property type="entry name" value="GH26_dom"/>
</dbReference>
<keyword evidence="6" id="KW-1133">Transmembrane helix</keyword>
<protein>
    <recommendedName>
        <fullName evidence="7">GH26 domain-containing protein</fullName>
    </recommendedName>
</protein>
<dbReference type="Pfam" id="PF02156">
    <property type="entry name" value="Glyco_hydro_26"/>
    <property type="match status" value="1"/>
</dbReference>
<dbReference type="EMBL" id="BAAAJX010000006">
    <property type="protein sequence ID" value="GAA1493524.1"/>
    <property type="molecule type" value="Genomic_DNA"/>
</dbReference>
<evidence type="ECO:0000256" key="3">
    <source>
        <dbReference type="ARBA" id="ARBA00023295"/>
    </source>
</evidence>
<evidence type="ECO:0000256" key="4">
    <source>
        <dbReference type="PROSITE-ProRule" id="PRU01100"/>
    </source>
</evidence>
<evidence type="ECO:0000313" key="8">
    <source>
        <dbReference type="EMBL" id="GAA1493524.1"/>
    </source>
</evidence>
<feature type="domain" description="GH26" evidence="7">
    <location>
        <begin position="182"/>
        <end position="489"/>
    </location>
</feature>
<accession>A0ABN1ZCZ4</accession>
<feature type="transmembrane region" description="Helical" evidence="6">
    <location>
        <begin position="21"/>
        <end position="41"/>
    </location>
</feature>
<dbReference type="InterPro" id="IPR000805">
    <property type="entry name" value="Glyco_hydro_26"/>
</dbReference>
<name>A0ABN1ZCZ4_9MICO</name>
<keyword evidence="6" id="KW-0812">Transmembrane</keyword>
<dbReference type="RefSeq" id="WP_204608016.1">
    <property type="nucleotide sequence ID" value="NZ_BAAAJX010000006.1"/>
</dbReference>
<feature type="compositionally biased region" description="Gly residues" evidence="5">
    <location>
        <begin position="156"/>
        <end position="174"/>
    </location>
</feature>
<dbReference type="PANTHER" id="PTHR40079:SF4">
    <property type="entry name" value="GH26 DOMAIN-CONTAINING PROTEIN-RELATED"/>
    <property type="match status" value="1"/>
</dbReference>
<keyword evidence="6" id="KW-0472">Membrane</keyword>
<feature type="compositionally biased region" description="Low complexity" evidence="5">
    <location>
        <begin position="142"/>
        <end position="155"/>
    </location>
</feature>
<evidence type="ECO:0000256" key="1">
    <source>
        <dbReference type="ARBA" id="ARBA00007754"/>
    </source>
</evidence>
<proteinExistence type="inferred from homology"/>
<keyword evidence="3 4" id="KW-0326">Glycosidase</keyword>
<comment type="similarity">
    <text evidence="1 4">Belongs to the glycosyl hydrolase 26 family.</text>
</comment>
<evidence type="ECO:0000313" key="9">
    <source>
        <dbReference type="Proteomes" id="UP001501742"/>
    </source>
</evidence>
<organism evidence="8 9">
    <name type="scientific">Curtobacterium herbarum</name>
    <dbReference type="NCBI Taxonomy" id="150122"/>
    <lineage>
        <taxon>Bacteria</taxon>
        <taxon>Bacillati</taxon>
        <taxon>Actinomycetota</taxon>
        <taxon>Actinomycetes</taxon>
        <taxon>Micrococcales</taxon>
        <taxon>Microbacteriaceae</taxon>
        <taxon>Curtobacterium</taxon>
    </lineage>
</organism>
<dbReference type="Gene3D" id="3.20.20.80">
    <property type="entry name" value="Glycosidases"/>
    <property type="match status" value="1"/>
</dbReference>
<comment type="caution">
    <text evidence="8">The sequence shown here is derived from an EMBL/GenBank/DDBJ whole genome shotgun (WGS) entry which is preliminary data.</text>
</comment>
<evidence type="ECO:0000256" key="2">
    <source>
        <dbReference type="ARBA" id="ARBA00022801"/>
    </source>
</evidence>
<gene>
    <name evidence="8" type="ORF">GCM10009627_18700</name>
</gene>
<dbReference type="Proteomes" id="UP001501742">
    <property type="component" value="Unassembled WGS sequence"/>
</dbReference>
<feature type="region of interest" description="Disordered" evidence="5">
    <location>
        <begin position="117"/>
        <end position="187"/>
    </location>
</feature>
<evidence type="ECO:0000256" key="5">
    <source>
        <dbReference type="SAM" id="MobiDB-lite"/>
    </source>
</evidence>
<dbReference type="PANTHER" id="PTHR40079">
    <property type="entry name" value="MANNAN ENDO-1,4-BETA-MANNOSIDASE E-RELATED"/>
    <property type="match status" value="1"/>
</dbReference>
<sequence length="513" mass="54797">MSDLDRPSSAWWAPSTKHAKRTALGMAAIVAVLALITWSIWISPSGPVSTAVNRALGVPTKQEPSADVDAMQAKLAAAQQRIWKLEGKLQSTTAQSGSRGDQVTQLKAQIADLRSQLGHARSAASAHGSGHGAGSGSGGSSSSGTTVTAGKAAGSTSGGSGQGGGPTVAPGNGGPSTDPDPGTPVDVPTKAEVLAQQSRWYGLYTAQSPFNWAEYDEVSRQVGKATNMVGYFQGFDQDFNVGAVQRSWNNGRIPMLTWETRPATTGNDQPFVAGYSNADITGGAFDDYLTKYADALKANGQPVVIRLDHEMNGSWYNWSDGTDQKNAPGSYVAMWKHVHDVFQREGANDYVIWNWSPTRIDALGNAKYQTVDYMRAYYPGADYVDWVGMSGYYRKAEETPTFATTFGRTLEQIRQVAPGKHILLSEIGATETGAAVSNGQKSQWIDSLFDALADPANSDVIGFAYFSETATTVVDGARTTNDWRLNSRADSLAAFAAGIARTDTDYDLQEVKK</sequence>
<feature type="compositionally biased region" description="Gly residues" evidence="5">
    <location>
        <begin position="129"/>
        <end position="141"/>
    </location>
</feature>
<feature type="compositionally biased region" description="Low complexity" evidence="5">
    <location>
        <begin position="175"/>
        <end position="187"/>
    </location>
</feature>
<feature type="compositionally biased region" description="Low complexity" evidence="5">
    <location>
        <begin position="118"/>
        <end position="128"/>
    </location>
</feature>
<dbReference type="PROSITE" id="PS51764">
    <property type="entry name" value="GH26"/>
    <property type="match status" value="1"/>
</dbReference>
<evidence type="ECO:0000256" key="6">
    <source>
        <dbReference type="SAM" id="Phobius"/>
    </source>
</evidence>
<feature type="active site" description="Proton donor" evidence="4">
    <location>
        <position position="310"/>
    </location>
</feature>